<reference evidence="8 9" key="1">
    <citation type="submission" date="2016-11" db="EMBL/GenBank/DDBJ databases">
        <title>Draft Genome Assembly of Colletotrichum chlorophyti a pathogen of herbaceous plants.</title>
        <authorList>
            <person name="Gan P."/>
            <person name="Narusaka M."/>
            <person name="Tsushima A."/>
            <person name="Narusaka Y."/>
            <person name="Takano Y."/>
            <person name="Shirasu K."/>
        </authorList>
    </citation>
    <scope>NUCLEOTIDE SEQUENCE [LARGE SCALE GENOMIC DNA]</scope>
    <source>
        <strain evidence="8 9">NTL11</strain>
    </source>
</reference>
<feature type="domain" description="Ubiquitin-like protease family profile" evidence="7">
    <location>
        <begin position="858"/>
        <end position="1030"/>
    </location>
</feature>
<evidence type="ECO:0000313" key="8">
    <source>
        <dbReference type="EMBL" id="OLN91992.1"/>
    </source>
</evidence>
<name>A0A1Q8RY20_9PEZI</name>
<keyword evidence="2 8" id="KW-0645">Protease</keyword>
<accession>A0A1Q8RY20</accession>
<keyword evidence="4" id="KW-0788">Thiol protease</keyword>
<dbReference type="GO" id="GO:0005634">
    <property type="term" value="C:nucleus"/>
    <property type="evidence" value="ECO:0007669"/>
    <property type="project" value="TreeGrafter"/>
</dbReference>
<evidence type="ECO:0000256" key="4">
    <source>
        <dbReference type="ARBA" id="ARBA00022807"/>
    </source>
</evidence>
<dbReference type="STRING" id="708187.A0A1Q8RY20"/>
<dbReference type="GO" id="GO:0016926">
    <property type="term" value="P:protein desumoylation"/>
    <property type="evidence" value="ECO:0007669"/>
    <property type="project" value="TreeGrafter"/>
</dbReference>
<feature type="region of interest" description="Disordered" evidence="6">
    <location>
        <begin position="672"/>
        <end position="714"/>
    </location>
</feature>
<organism evidence="8 9">
    <name type="scientific">Colletotrichum chlorophyti</name>
    <dbReference type="NCBI Taxonomy" id="708187"/>
    <lineage>
        <taxon>Eukaryota</taxon>
        <taxon>Fungi</taxon>
        <taxon>Dikarya</taxon>
        <taxon>Ascomycota</taxon>
        <taxon>Pezizomycotina</taxon>
        <taxon>Sordariomycetes</taxon>
        <taxon>Hypocreomycetidae</taxon>
        <taxon>Glomerellales</taxon>
        <taxon>Glomerellaceae</taxon>
        <taxon>Colletotrichum</taxon>
    </lineage>
</organism>
<dbReference type="Proteomes" id="UP000186583">
    <property type="component" value="Unassembled WGS sequence"/>
</dbReference>
<protein>
    <submittedName>
        <fullName evidence="8">Ubiquitin-like-specific protease ESD4</fullName>
    </submittedName>
</protein>
<gene>
    <name evidence="8" type="ORF">CCHL11_01653</name>
</gene>
<evidence type="ECO:0000256" key="5">
    <source>
        <dbReference type="SAM" id="Coils"/>
    </source>
</evidence>
<evidence type="ECO:0000256" key="2">
    <source>
        <dbReference type="ARBA" id="ARBA00022670"/>
    </source>
</evidence>
<dbReference type="AlphaFoldDB" id="A0A1Q8RY20"/>
<dbReference type="Gene3D" id="3.40.395.10">
    <property type="entry name" value="Adenoviral Proteinase, Chain A"/>
    <property type="match status" value="1"/>
</dbReference>
<evidence type="ECO:0000256" key="3">
    <source>
        <dbReference type="ARBA" id="ARBA00022801"/>
    </source>
</evidence>
<dbReference type="EMBL" id="MPGH01000060">
    <property type="protein sequence ID" value="OLN91992.1"/>
    <property type="molecule type" value="Genomic_DNA"/>
</dbReference>
<feature type="region of interest" description="Disordered" evidence="6">
    <location>
        <begin position="529"/>
        <end position="552"/>
    </location>
</feature>
<dbReference type="InterPro" id="IPR038765">
    <property type="entry name" value="Papain-like_cys_pep_sf"/>
</dbReference>
<dbReference type="PROSITE" id="PS50600">
    <property type="entry name" value="ULP_PROTEASE"/>
    <property type="match status" value="1"/>
</dbReference>
<sequence>MPTKLTIMTSPEITQKRISPIANPRPPRLHYPVGWFNSEEEYRARKVVDRDQIFPFSERPTNFGYSWQADRTTPNGLLLNPGLDDRDPLAAQVLPLQLKTFVGTFYDPKFGLDTEQGRLERDTVYQNSTDDRELLIQPNDPTLIEVTNSLGTRRIVVRASKLQTLTVRSAEQQEHTEGSPGFIGSRKRQAEDSEFDLIVANAEEQAQPVQVPPTNDQKQDQAAGLDSNEESRAQGRVAWLINIMTSVRGAVTKVSNSIAGYGEFARTVSSCRSKLILAAVHFRNHNAVERHSRDSQTGDVTTKRIKLGHEAETTKLNLVWIDESTRIFNWHEVAPFVQAMKDTIRWVKKGLEGKLPKSQSGSRAGSPAPRLDDDGRMRRLYQLSVHLGLFQQTVLILETIYSHTFFANMTETFKLPQSTMDYPINPQELINITNVKNFLDHFPEECAPVLTDSGVPRRILKGVSADLGALITQKPMPSLLQRAGLVGKVMKFFRPRDNFGTEMPDEMMPGTFPDVQTNSHSNIEGHVKTKAREPAEDAELSLESPNEEHLEDGDILTSPSLAQDADACTFVREHLADIALMGPKANPIPILKNDNRSIIALKRLQKARGIKKVQFSPSAKRGTPSPGRARGFLNKIFGSPPIIGSPLRHSAYGSSSSPRAASSPLRLIPARNNLSNAQIDGSPDSRSSDRSTQEMGGDPGTDPTSEESDGEDTTAKFQPRLVQHFNESLDELEAKGFFGSGGPREQPSCPPSPPTLSGLNISDDKEGELEDLSVAIQLLLDVDEHRRREEEERIAKKAEEERLRIAREAEEERLRMTGGLRVPQRPLITSLPDEWTQKVFASLRASENEALTATAEGTNLTRHDFLKVVPQTVWLNDEIVNGSLSWLDRYINEAAGAPEIRSPRRVCLALGSFFYKRLEDNGVLNTERALRRYGVSKANFLNLQTILMPICRANHWTLLVIRPQKRTVSHMDSFNPNGSPVHTNRALEWIKAFLGDDFKSEEWRTVRHEAPQQRNGYDCGVFTITNGMCVALGLNAIDTYTGEDLPLQRLRIAGMLLNKGFSGEFDLAGL</sequence>
<proteinExistence type="inferred from homology"/>
<evidence type="ECO:0000256" key="6">
    <source>
        <dbReference type="SAM" id="MobiDB-lite"/>
    </source>
</evidence>
<dbReference type="SUPFAM" id="SSF54001">
    <property type="entry name" value="Cysteine proteinases"/>
    <property type="match status" value="1"/>
</dbReference>
<keyword evidence="5" id="KW-0175">Coiled coil</keyword>
<feature type="region of interest" description="Disordered" evidence="6">
    <location>
        <begin position="612"/>
        <end position="634"/>
    </location>
</feature>
<feature type="coiled-coil region" evidence="5">
    <location>
        <begin position="780"/>
        <end position="815"/>
    </location>
</feature>
<feature type="region of interest" description="Disordered" evidence="6">
    <location>
        <begin position="168"/>
        <end position="187"/>
    </location>
</feature>
<dbReference type="PANTHER" id="PTHR12606:SF141">
    <property type="entry name" value="GH15225P-RELATED"/>
    <property type="match status" value="1"/>
</dbReference>
<dbReference type="OrthoDB" id="1939479at2759"/>
<dbReference type="GO" id="GO:0016929">
    <property type="term" value="F:deSUMOylase activity"/>
    <property type="evidence" value="ECO:0007669"/>
    <property type="project" value="TreeGrafter"/>
</dbReference>
<dbReference type="Pfam" id="PF02902">
    <property type="entry name" value="Peptidase_C48"/>
    <property type="match status" value="1"/>
</dbReference>
<comment type="caution">
    <text evidence="8">The sequence shown here is derived from an EMBL/GenBank/DDBJ whole genome shotgun (WGS) entry which is preliminary data.</text>
</comment>
<evidence type="ECO:0000313" key="9">
    <source>
        <dbReference type="Proteomes" id="UP000186583"/>
    </source>
</evidence>
<dbReference type="PANTHER" id="PTHR12606">
    <property type="entry name" value="SENTRIN/SUMO-SPECIFIC PROTEASE"/>
    <property type="match status" value="1"/>
</dbReference>
<keyword evidence="3" id="KW-0378">Hydrolase</keyword>
<comment type="similarity">
    <text evidence="1">Belongs to the peptidase C48 family.</text>
</comment>
<feature type="region of interest" description="Disordered" evidence="6">
    <location>
        <begin position="354"/>
        <end position="373"/>
    </location>
</feature>
<dbReference type="InterPro" id="IPR003653">
    <property type="entry name" value="Peptidase_C48_C"/>
</dbReference>
<feature type="region of interest" description="Disordered" evidence="6">
    <location>
        <begin position="734"/>
        <end position="763"/>
    </location>
</feature>
<evidence type="ECO:0000256" key="1">
    <source>
        <dbReference type="ARBA" id="ARBA00005234"/>
    </source>
</evidence>
<dbReference type="GO" id="GO:0006508">
    <property type="term" value="P:proteolysis"/>
    <property type="evidence" value="ECO:0007669"/>
    <property type="project" value="UniProtKB-KW"/>
</dbReference>
<evidence type="ECO:0000259" key="7">
    <source>
        <dbReference type="PROSITE" id="PS50600"/>
    </source>
</evidence>
<keyword evidence="9" id="KW-1185">Reference proteome</keyword>
<feature type="region of interest" description="Disordered" evidence="6">
    <location>
        <begin position="204"/>
        <end position="230"/>
    </location>
</feature>